<dbReference type="EMBL" id="QGDQ01000029">
    <property type="protein sequence ID" value="PWJ48636.1"/>
    <property type="molecule type" value="Genomic_DNA"/>
</dbReference>
<evidence type="ECO:0000256" key="3">
    <source>
        <dbReference type="SAM" id="MobiDB-lite"/>
    </source>
</evidence>
<feature type="domain" description="Glycosyltransferase subfamily 4-like N-terminal" evidence="5">
    <location>
        <begin position="36"/>
        <end position="196"/>
    </location>
</feature>
<comment type="caution">
    <text evidence="6">The sequence shown here is derived from an EMBL/GenBank/DDBJ whole genome shotgun (WGS) entry which is preliminary data.</text>
</comment>
<feature type="compositionally biased region" description="Low complexity" evidence="3">
    <location>
        <begin position="208"/>
        <end position="222"/>
    </location>
</feature>
<sequence length="420" mass="43979">MARAHHPGPGRSDRSVDGPAERQLSVVFVVTSLHGGGAEAVGRSWMQWMASRGHEIAVAQTSGKDTSAFTPPGVQVTSLGQARGHVGKTRALRQLLLSTSPHAVVALQSYPNLLTLAAGASLPRRRRPSLVVSERNLVTPGLRGAPLGHLVKHRLLEAAYPLADRVVAISHPVAAELLSGPRRGGGPQRCVVVPNPTLEAVPAVPARPAVPSDGPAGPARAVPGGGASRSRVALDSRTDEPVVVVIAHRLVEQKRPLLAVEVVAELRRRRPARLVVFGDGPLKAPLEAAARELGVEVDFRGWVEDWPERCPSGSVHLLASSREGFGNVLVEAAAAGIPSVAVSQALGVADAVVPGLSGVLADDDSPTSLADAVLAAAALPMQPDVLAPWLDRYTRASSGRMLEALLLRTCSDDTPRRAQR</sequence>
<dbReference type="Pfam" id="PF13439">
    <property type="entry name" value="Glyco_transf_4"/>
    <property type="match status" value="1"/>
</dbReference>
<evidence type="ECO:0000256" key="2">
    <source>
        <dbReference type="ARBA" id="ARBA00022679"/>
    </source>
</evidence>
<dbReference type="PANTHER" id="PTHR12526:SF510">
    <property type="entry name" value="D-INOSITOL 3-PHOSPHATE GLYCOSYLTRANSFERASE"/>
    <property type="match status" value="1"/>
</dbReference>
<protein>
    <submittedName>
        <fullName evidence="6">Glycosyltransferase involved in cell wall biosynthesis</fullName>
    </submittedName>
</protein>
<evidence type="ECO:0000259" key="5">
    <source>
        <dbReference type="Pfam" id="PF13439"/>
    </source>
</evidence>
<evidence type="ECO:0000256" key="1">
    <source>
        <dbReference type="ARBA" id="ARBA00022676"/>
    </source>
</evidence>
<dbReference type="Proteomes" id="UP000245469">
    <property type="component" value="Unassembled WGS sequence"/>
</dbReference>
<dbReference type="InterPro" id="IPR001296">
    <property type="entry name" value="Glyco_trans_1"/>
</dbReference>
<dbReference type="InterPro" id="IPR028098">
    <property type="entry name" value="Glyco_trans_4-like_N"/>
</dbReference>
<evidence type="ECO:0000313" key="6">
    <source>
        <dbReference type="EMBL" id="PWJ48636.1"/>
    </source>
</evidence>
<dbReference type="AlphaFoldDB" id="A0A315ZSV9"/>
<keyword evidence="2 6" id="KW-0808">Transferase</keyword>
<feature type="domain" description="Glycosyl transferase family 1" evidence="4">
    <location>
        <begin position="239"/>
        <end position="375"/>
    </location>
</feature>
<proteinExistence type="predicted"/>
<reference evidence="6 7" key="1">
    <citation type="submission" date="2018-03" db="EMBL/GenBank/DDBJ databases">
        <title>Genomic Encyclopedia of Archaeal and Bacterial Type Strains, Phase II (KMG-II): from individual species to whole genera.</title>
        <authorList>
            <person name="Goeker M."/>
        </authorList>
    </citation>
    <scope>NUCLEOTIDE SEQUENCE [LARGE SCALE GENOMIC DNA]</scope>
    <source>
        <strain evidence="6 7">DSM 44889</strain>
    </source>
</reference>
<dbReference type="PANTHER" id="PTHR12526">
    <property type="entry name" value="GLYCOSYLTRANSFERASE"/>
    <property type="match status" value="1"/>
</dbReference>
<evidence type="ECO:0000313" key="7">
    <source>
        <dbReference type="Proteomes" id="UP000245469"/>
    </source>
</evidence>
<feature type="region of interest" description="Disordered" evidence="3">
    <location>
        <begin position="208"/>
        <end position="233"/>
    </location>
</feature>
<name>A0A315ZSV9_9ACTN</name>
<dbReference type="Gene3D" id="3.40.50.2000">
    <property type="entry name" value="Glycogen Phosphorylase B"/>
    <property type="match status" value="2"/>
</dbReference>
<dbReference type="GO" id="GO:0016757">
    <property type="term" value="F:glycosyltransferase activity"/>
    <property type="evidence" value="ECO:0007669"/>
    <property type="project" value="UniProtKB-KW"/>
</dbReference>
<dbReference type="Pfam" id="PF00534">
    <property type="entry name" value="Glycos_transf_1"/>
    <property type="match status" value="1"/>
</dbReference>
<organism evidence="6 7">
    <name type="scientific">Quadrisphaera granulorum</name>
    <dbReference type="NCBI Taxonomy" id="317664"/>
    <lineage>
        <taxon>Bacteria</taxon>
        <taxon>Bacillati</taxon>
        <taxon>Actinomycetota</taxon>
        <taxon>Actinomycetes</taxon>
        <taxon>Kineosporiales</taxon>
        <taxon>Kineosporiaceae</taxon>
        <taxon>Quadrisphaera</taxon>
    </lineage>
</organism>
<accession>A0A315ZSV9</accession>
<evidence type="ECO:0000259" key="4">
    <source>
        <dbReference type="Pfam" id="PF00534"/>
    </source>
</evidence>
<dbReference type="SUPFAM" id="SSF53756">
    <property type="entry name" value="UDP-Glycosyltransferase/glycogen phosphorylase"/>
    <property type="match status" value="1"/>
</dbReference>
<gene>
    <name evidence="6" type="ORF">BXY45_12917</name>
</gene>
<keyword evidence="7" id="KW-1185">Reference proteome</keyword>
<keyword evidence="1" id="KW-0328">Glycosyltransferase</keyword>